<reference evidence="1" key="2">
    <citation type="journal article" date="2021" name="Microbiome">
        <title>Successional dynamics and alternative stable states in a saline activated sludge microbial community over 9 years.</title>
        <authorList>
            <person name="Wang Y."/>
            <person name="Ye J."/>
            <person name="Ju F."/>
            <person name="Liu L."/>
            <person name="Boyd J.A."/>
            <person name="Deng Y."/>
            <person name="Parks D.H."/>
            <person name="Jiang X."/>
            <person name="Yin X."/>
            <person name="Woodcroft B.J."/>
            <person name="Tyson G.W."/>
            <person name="Hugenholtz P."/>
            <person name="Polz M.F."/>
            <person name="Zhang T."/>
        </authorList>
    </citation>
    <scope>NUCLEOTIDE SEQUENCE</scope>
    <source>
        <strain evidence="1">HKST-UBA01</strain>
    </source>
</reference>
<protein>
    <submittedName>
        <fullName evidence="1">DHH family protein</fullName>
    </submittedName>
</protein>
<dbReference type="Gene3D" id="3.90.1640.10">
    <property type="entry name" value="inorganic pyrophosphatase (n-terminal core)"/>
    <property type="match status" value="1"/>
</dbReference>
<reference evidence="1" key="1">
    <citation type="submission" date="2020-04" db="EMBL/GenBank/DDBJ databases">
        <authorList>
            <person name="Zhang T."/>
        </authorList>
    </citation>
    <scope>NUCLEOTIDE SEQUENCE</scope>
    <source>
        <strain evidence="1">HKST-UBA01</strain>
    </source>
</reference>
<dbReference type="SUPFAM" id="SSF64182">
    <property type="entry name" value="DHH phosphoesterases"/>
    <property type="match status" value="1"/>
</dbReference>
<dbReference type="AlphaFoldDB" id="A0A955LGX1"/>
<organism evidence="1 2">
    <name type="scientific">candidate division WWE3 bacterium</name>
    <dbReference type="NCBI Taxonomy" id="2053526"/>
    <lineage>
        <taxon>Bacteria</taxon>
        <taxon>Katanobacteria</taxon>
    </lineage>
</organism>
<sequence length="104" mass="11802">MNRIVITSGEVFTDIDALACVVAYAELLKIESKEYCIYLPGKLNHSNTETVKSWNFTFSDTYEPQEGDTFVVMDVSEPDHIAKAVDPERVIEIYDHHFGFADPL</sequence>
<name>A0A955LGX1_UNCKA</name>
<dbReference type="EMBL" id="JAGQKX010000040">
    <property type="protein sequence ID" value="MCA9390164.1"/>
    <property type="molecule type" value="Genomic_DNA"/>
</dbReference>
<feature type="non-terminal residue" evidence="1">
    <location>
        <position position="104"/>
    </location>
</feature>
<evidence type="ECO:0000313" key="2">
    <source>
        <dbReference type="Proteomes" id="UP000701698"/>
    </source>
</evidence>
<gene>
    <name evidence="1" type="ORF">KC571_02065</name>
</gene>
<dbReference type="Proteomes" id="UP000701698">
    <property type="component" value="Unassembled WGS sequence"/>
</dbReference>
<comment type="caution">
    <text evidence="1">The sequence shown here is derived from an EMBL/GenBank/DDBJ whole genome shotgun (WGS) entry which is preliminary data.</text>
</comment>
<accession>A0A955LGX1</accession>
<dbReference type="InterPro" id="IPR038763">
    <property type="entry name" value="DHH_sf"/>
</dbReference>
<proteinExistence type="predicted"/>
<evidence type="ECO:0000313" key="1">
    <source>
        <dbReference type="EMBL" id="MCA9390164.1"/>
    </source>
</evidence>